<dbReference type="AlphaFoldDB" id="A0A382R911"/>
<accession>A0A382R911</accession>
<evidence type="ECO:0000313" key="1">
    <source>
        <dbReference type="EMBL" id="SVC94156.1"/>
    </source>
</evidence>
<reference evidence="1" key="1">
    <citation type="submission" date="2018-05" db="EMBL/GenBank/DDBJ databases">
        <authorList>
            <person name="Lanie J.A."/>
            <person name="Ng W.-L."/>
            <person name="Kazmierczak K.M."/>
            <person name="Andrzejewski T.M."/>
            <person name="Davidsen T.M."/>
            <person name="Wayne K.J."/>
            <person name="Tettelin H."/>
            <person name="Glass J.I."/>
            <person name="Rusch D."/>
            <person name="Podicherti R."/>
            <person name="Tsui H.-C.T."/>
            <person name="Winkler M.E."/>
        </authorList>
    </citation>
    <scope>NUCLEOTIDE SEQUENCE</scope>
</reference>
<dbReference type="EMBL" id="UINC01119972">
    <property type="protein sequence ID" value="SVC94156.1"/>
    <property type="molecule type" value="Genomic_DNA"/>
</dbReference>
<dbReference type="InterPro" id="IPR013785">
    <property type="entry name" value="Aldolase_TIM"/>
</dbReference>
<proteinExistence type="predicted"/>
<protein>
    <recommendedName>
        <fullName evidence="2">N-acetylneuraminic acid synthase N-terminal domain-containing protein</fullName>
    </recommendedName>
</protein>
<feature type="non-terminal residue" evidence="1">
    <location>
        <position position="90"/>
    </location>
</feature>
<sequence length="90" mass="10590">MIAETACHHEGDYPFMKELVTRICETSNADIVKFHITLDLDEYMSKDHDDYKTVKSWMFGTECWEELIGIVRKNNKELMLLLNDTKAVEF</sequence>
<gene>
    <name evidence="1" type="ORF">METZ01_LOCUS347010</name>
</gene>
<evidence type="ECO:0008006" key="2">
    <source>
        <dbReference type="Google" id="ProtNLM"/>
    </source>
</evidence>
<organism evidence="1">
    <name type="scientific">marine metagenome</name>
    <dbReference type="NCBI Taxonomy" id="408172"/>
    <lineage>
        <taxon>unclassified sequences</taxon>
        <taxon>metagenomes</taxon>
        <taxon>ecological metagenomes</taxon>
    </lineage>
</organism>
<name>A0A382R911_9ZZZZ</name>
<dbReference type="Gene3D" id="3.20.20.70">
    <property type="entry name" value="Aldolase class I"/>
    <property type="match status" value="1"/>
</dbReference>